<name>A0ACA9KKK5_9GLOM</name>
<dbReference type="Proteomes" id="UP000789702">
    <property type="component" value="Unassembled WGS sequence"/>
</dbReference>
<organism evidence="1 2">
    <name type="scientific">Dentiscutata heterogama</name>
    <dbReference type="NCBI Taxonomy" id="1316150"/>
    <lineage>
        <taxon>Eukaryota</taxon>
        <taxon>Fungi</taxon>
        <taxon>Fungi incertae sedis</taxon>
        <taxon>Mucoromycota</taxon>
        <taxon>Glomeromycotina</taxon>
        <taxon>Glomeromycetes</taxon>
        <taxon>Diversisporales</taxon>
        <taxon>Gigasporaceae</taxon>
        <taxon>Dentiscutata</taxon>
    </lineage>
</organism>
<gene>
    <name evidence="1" type="ORF">DHETER_LOCUS2006</name>
</gene>
<evidence type="ECO:0000313" key="1">
    <source>
        <dbReference type="EMBL" id="CAG8477951.1"/>
    </source>
</evidence>
<proteinExistence type="predicted"/>
<comment type="caution">
    <text evidence="1">The sequence shown here is derived from an EMBL/GenBank/DDBJ whole genome shotgun (WGS) entry which is preliminary data.</text>
</comment>
<accession>A0ACA9KKK5</accession>
<protein>
    <submittedName>
        <fullName evidence="1">13687_t:CDS:1</fullName>
    </submittedName>
</protein>
<keyword evidence="2" id="KW-1185">Reference proteome</keyword>
<sequence>MTDNFSNLKLQPSGEDGKSYRDMVYNRILKSRKTGVPTVVLSNELIEAFVQDYDTLLTNCRELELSHRIDDKKLQEYIQITDQVIELNEQTLNELERRHKQISSALHDQRMREIEHKQEIIDLMYRDIAMKKESNNDKITIDDELNDLITWDDQNEKDYSTHNIEDRKENVKKFDNETVSNDGSQQNYFDGKGSAASREGNKRGYREKRGAWDKKKGFNEKKSENSSWT</sequence>
<evidence type="ECO:0000313" key="2">
    <source>
        <dbReference type="Proteomes" id="UP000789702"/>
    </source>
</evidence>
<dbReference type="EMBL" id="CAJVPU010001332">
    <property type="protein sequence ID" value="CAG8477951.1"/>
    <property type="molecule type" value="Genomic_DNA"/>
</dbReference>
<reference evidence="1" key="1">
    <citation type="submission" date="2021-06" db="EMBL/GenBank/DDBJ databases">
        <authorList>
            <person name="Kallberg Y."/>
            <person name="Tangrot J."/>
            <person name="Rosling A."/>
        </authorList>
    </citation>
    <scope>NUCLEOTIDE SEQUENCE</scope>
    <source>
        <strain evidence="1">IL203A</strain>
    </source>
</reference>